<dbReference type="HOGENOM" id="CLU_2201262_0_0_1"/>
<dbReference type="EnsemblPlants" id="OPUNC12G10390.1">
    <property type="protein sequence ID" value="OPUNC12G10390.1"/>
    <property type="gene ID" value="OPUNC12G10390"/>
</dbReference>
<protein>
    <submittedName>
        <fullName evidence="1">Uncharacterized protein</fullName>
    </submittedName>
</protein>
<accession>A0A0E0MMA3</accession>
<dbReference type="AlphaFoldDB" id="A0A0E0MMA3"/>
<name>A0A0E0MMA3_ORYPU</name>
<reference evidence="1" key="2">
    <citation type="submission" date="2018-05" db="EMBL/GenBank/DDBJ databases">
        <title>OpunRS2 (Oryza punctata Reference Sequence Version 2).</title>
        <authorList>
            <person name="Zhang J."/>
            <person name="Kudrna D."/>
            <person name="Lee S."/>
            <person name="Talag J."/>
            <person name="Welchert J."/>
            <person name="Wing R.A."/>
        </authorList>
    </citation>
    <scope>NUCLEOTIDE SEQUENCE [LARGE SCALE GENOMIC DNA]</scope>
</reference>
<evidence type="ECO:0000313" key="2">
    <source>
        <dbReference type="Proteomes" id="UP000026962"/>
    </source>
</evidence>
<evidence type="ECO:0000313" key="1">
    <source>
        <dbReference type="EnsemblPlants" id="OPUNC12G10390.1"/>
    </source>
</evidence>
<proteinExistence type="predicted"/>
<dbReference type="Gramene" id="OPUNC12G10390.1">
    <property type="protein sequence ID" value="OPUNC12G10390.1"/>
    <property type="gene ID" value="OPUNC12G10390"/>
</dbReference>
<dbReference type="Proteomes" id="UP000026962">
    <property type="component" value="Chromosome 12"/>
</dbReference>
<keyword evidence="2" id="KW-1185">Reference proteome</keyword>
<organism evidence="1">
    <name type="scientific">Oryza punctata</name>
    <name type="common">Red rice</name>
    <dbReference type="NCBI Taxonomy" id="4537"/>
    <lineage>
        <taxon>Eukaryota</taxon>
        <taxon>Viridiplantae</taxon>
        <taxon>Streptophyta</taxon>
        <taxon>Embryophyta</taxon>
        <taxon>Tracheophyta</taxon>
        <taxon>Spermatophyta</taxon>
        <taxon>Magnoliopsida</taxon>
        <taxon>Liliopsida</taxon>
        <taxon>Poales</taxon>
        <taxon>Poaceae</taxon>
        <taxon>BOP clade</taxon>
        <taxon>Oryzoideae</taxon>
        <taxon>Oryzeae</taxon>
        <taxon>Oryzinae</taxon>
        <taxon>Oryza</taxon>
    </lineage>
</organism>
<sequence length="108" mass="12983">MMFVHAQTNCKQLMLPSTALPHTRSTALRKRTLAVTPRLILTASHRQPVARVLERLLSGGQQSCIALVGWCWCDNWRLGRCYSWWLRWCYNWCRCWFCSHWRWWCSPR</sequence>
<reference evidence="1" key="1">
    <citation type="submission" date="2015-04" db="UniProtKB">
        <authorList>
            <consortium name="EnsemblPlants"/>
        </authorList>
    </citation>
    <scope>IDENTIFICATION</scope>
</reference>